<keyword evidence="4" id="KW-1185">Reference proteome</keyword>
<protein>
    <submittedName>
        <fullName evidence="3">Diacylglycerol kinase family protein</fullName>
    </submittedName>
</protein>
<dbReference type="InterPro" id="IPR016064">
    <property type="entry name" value="NAD/diacylglycerol_kinase_sf"/>
</dbReference>
<accession>A0ABY8WKK2</accession>
<dbReference type="RefSeq" id="WP_284919809.1">
    <property type="nucleotide sequence ID" value="NZ_CP126980.1"/>
</dbReference>
<feature type="transmembrane region" description="Helical" evidence="1">
    <location>
        <begin position="61"/>
        <end position="80"/>
    </location>
</feature>
<sequence length="426" mass="45000">MIDNRARRWLARLAFVAAVAATVLVLAVAGLRGSLALLLIGAIGSAVTLAAAWVFLTHRRLLRWAAGLVVVLTPVVVAVLFARAQLIWVVLVFGLLWAGAMTAGRRALAVEPDGPAVRHTPAPHRPFLIMNPRSGGGKVGRFRLDERARELGAEVFLLDGPAVDVAEVARQAVRDGADLLGVAGGDGTQALVAGVAAEHGIPFLVISAGTRNHFALDLGLDRENPAACLDALTDGEEVRIDLGRIGDRTFVNNASFGAYATVVQSPEYRDAKIGTALDLLPSALNGASPLELTVDGITVSGPQAVLISNNAYRTDSGQRAAMDRGELGVLAVTVRGALDAAGLIGWRGRARSLTVRTAHEAIVDAEPAEVPVGVDGEALMLATPVRCEIRPGALRVRLPRRRPGVPVPPPHLDWTRLRRLAFASRR</sequence>
<feature type="transmembrane region" description="Helical" evidence="1">
    <location>
        <begin position="9"/>
        <end position="29"/>
    </location>
</feature>
<keyword evidence="3" id="KW-0418">Kinase</keyword>
<evidence type="ECO:0000313" key="3">
    <source>
        <dbReference type="EMBL" id="WIM98426.1"/>
    </source>
</evidence>
<dbReference type="InterPro" id="IPR017438">
    <property type="entry name" value="ATP-NAD_kinase_N"/>
</dbReference>
<keyword evidence="1" id="KW-1133">Transmembrane helix</keyword>
<dbReference type="SUPFAM" id="SSF111331">
    <property type="entry name" value="NAD kinase/diacylglycerol kinase-like"/>
    <property type="match status" value="1"/>
</dbReference>
<dbReference type="Proteomes" id="UP001240150">
    <property type="component" value="Chromosome"/>
</dbReference>
<dbReference type="GO" id="GO:0016301">
    <property type="term" value="F:kinase activity"/>
    <property type="evidence" value="ECO:0007669"/>
    <property type="project" value="UniProtKB-KW"/>
</dbReference>
<dbReference type="Gene3D" id="2.60.200.40">
    <property type="match status" value="1"/>
</dbReference>
<organism evidence="3 4">
    <name type="scientific">Actinoplanes oblitus</name>
    <dbReference type="NCBI Taxonomy" id="3040509"/>
    <lineage>
        <taxon>Bacteria</taxon>
        <taxon>Bacillati</taxon>
        <taxon>Actinomycetota</taxon>
        <taxon>Actinomycetes</taxon>
        <taxon>Micromonosporales</taxon>
        <taxon>Micromonosporaceae</taxon>
        <taxon>Actinoplanes</taxon>
    </lineage>
</organism>
<dbReference type="EMBL" id="CP126980">
    <property type="protein sequence ID" value="WIM98426.1"/>
    <property type="molecule type" value="Genomic_DNA"/>
</dbReference>
<feature type="transmembrane region" description="Helical" evidence="1">
    <location>
        <begin position="35"/>
        <end position="56"/>
    </location>
</feature>
<name>A0ABY8WKK2_9ACTN</name>
<dbReference type="Pfam" id="PF00781">
    <property type="entry name" value="DAGK_cat"/>
    <property type="match status" value="1"/>
</dbReference>
<dbReference type="SMART" id="SM00046">
    <property type="entry name" value="DAGKc"/>
    <property type="match status" value="1"/>
</dbReference>
<evidence type="ECO:0000259" key="2">
    <source>
        <dbReference type="PROSITE" id="PS50146"/>
    </source>
</evidence>
<dbReference type="Gene3D" id="3.40.50.10330">
    <property type="entry name" value="Probable inorganic polyphosphate/atp-NAD kinase, domain 1"/>
    <property type="match status" value="1"/>
</dbReference>
<gene>
    <name evidence="3" type="ORF">ACTOB_002026</name>
</gene>
<keyword evidence="1" id="KW-0472">Membrane</keyword>
<dbReference type="InterPro" id="IPR001206">
    <property type="entry name" value="Diacylglycerol_kinase_cat_dom"/>
</dbReference>
<reference evidence="3 4" key="1">
    <citation type="submission" date="2023-06" db="EMBL/GenBank/DDBJ databases">
        <authorList>
            <person name="Yushchuk O."/>
            <person name="Binda E."/>
            <person name="Ruckert-Reed C."/>
            <person name="Fedorenko V."/>
            <person name="Kalinowski J."/>
            <person name="Marinelli F."/>
        </authorList>
    </citation>
    <scope>NUCLEOTIDE SEQUENCE [LARGE SCALE GENOMIC DNA]</scope>
    <source>
        <strain evidence="3 4">NRRL 3884</strain>
    </source>
</reference>
<dbReference type="PROSITE" id="PS50146">
    <property type="entry name" value="DAGK"/>
    <property type="match status" value="1"/>
</dbReference>
<feature type="domain" description="DAGKc" evidence="2">
    <location>
        <begin position="121"/>
        <end position="249"/>
    </location>
</feature>
<proteinExistence type="predicted"/>
<evidence type="ECO:0000313" key="4">
    <source>
        <dbReference type="Proteomes" id="UP001240150"/>
    </source>
</evidence>
<evidence type="ECO:0000256" key="1">
    <source>
        <dbReference type="SAM" id="Phobius"/>
    </source>
</evidence>
<keyword evidence="1" id="KW-0812">Transmembrane</keyword>
<keyword evidence="3" id="KW-0808">Transferase</keyword>